<dbReference type="AlphaFoldDB" id="I1DTA7"/>
<feature type="DNA-binding region" description="OmpR/PhoB-type" evidence="3">
    <location>
        <begin position="6"/>
        <end position="110"/>
    </location>
</feature>
<dbReference type="SMART" id="SM00862">
    <property type="entry name" value="Trans_reg_C"/>
    <property type="match status" value="1"/>
</dbReference>
<dbReference type="Gene3D" id="1.10.10.10">
    <property type="entry name" value="Winged helix-like DNA-binding domain superfamily/Winged helix DNA-binding domain"/>
    <property type="match status" value="1"/>
</dbReference>
<dbReference type="GO" id="GO:0000160">
    <property type="term" value="P:phosphorelay signal transduction system"/>
    <property type="evidence" value="ECO:0007669"/>
    <property type="project" value="InterPro"/>
</dbReference>
<dbReference type="SUPFAM" id="SSF50993">
    <property type="entry name" value="Peptidase/esterase 'gauge' domain"/>
    <property type="match status" value="1"/>
</dbReference>
<keyword evidence="4" id="KW-1133">Transmembrane helix</keyword>
<dbReference type="InterPro" id="IPR011042">
    <property type="entry name" value="6-blade_b-propeller_TolB-like"/>
</dbReference>
<sequence>MNIKPDRPLQVGDWQYLPEQDKLVQFDAAGKIAVTADLDNLSQKVANYFIVNVGKLITKDELLQDVWGIRDVSDGRVTRVIRVLRVALGDDTREPTYIETIPKRGYRFIAPVTEIAKAEQVEESEQAAQVAVNVTRRRYWPTVAALAAVFTLFIGALTWWLWPKAVDDTEKSIPLLRYKPVTALDGLEFYHNMSDDERYLVYSYASPDNENVTVLMLEDLQQHKRIQLTEDSYSSFGAAFSPDGRYIAYQRLLKDTICEIRLVEMDLVSFTPISDSVLTECGRAAVSSRLSWSPNGAFLVYPDMPGGEKQMSIHLLSLASKSVERITIPPVSSFGDYSARFSRKGDRIAFLRESAGSAQIWLMDLSTRETNLLTKIADSFPGNIDWGLDDSYIIYPSSSVSLSKVKLNGEAEIIAYTDESSNEIQLTKSGSVVATVGSFSSINLRKLANRINNNELLNEKVFSSNRNETYVETSPVNSGPLAVLSRRTGLPQVWLMFADGTQRQLTHFSEVERIRSLMFSPDGTKLLIQMNQKILVYSMNSFLNEIKGNTGAVIGTASWRSDGEGIYFPEVNNGKWQIIEASIADVTERRTISVEKELYLPSHDGDYVFWRDSNTKKFYIQRKGLEPELLQFTLPETQIAFKFQVTADGIYFSKLISELDYGLFYYNLAKHSVEPVVEKMRLSRFSVTADQKYVYLLDYELGDLDVAILPNVIESL</sequence>
<dbReference type="GO" id="GO:0006355">
    <property type="term" value="P:regulation of DNA-templated transcription"/>
    <property type="evidence" value="ECO:0007669"/>
    <property type="project" value="InterPro"/>
</dbReference>
<organism evidence="6 7">
    <name type="scientific">Rheinheimera nanhaiensis E407-8</name>
    <dbReference type="NCBI Taxonomy" id="562729"/>
    <lineage>
        <taxon>Bacteria</taxon>
        <taxon>Pseudomonadati</taxon>
        <taxon>Pseudomonadota</taxon>
        <taxon>Gammaproteobacteria</taxon>
        <taxon>Chromatiales</taxon>
        <taxon>Chromatiaceae</taxon>
        <taxon>Rheinheimera</taxon>
    </lineage>
</organism>
<dbReference type="Gene3D" id="2.120.10.30">
    <property type="entry name" value="TolB, C-terminal domain"/>
    <property type="match status" value="2"/>
</dbReference>
<dbReference type="InterPro" id="IPR011659">
    <property type="entry name" value="WD40"/>
</dbReference>
<keyword evidence="4" id="KW-0812">Transmembrane</keyword>
<evidence type="ECO:0000259" key="5">
    <source>
        <dbReference type="PROSITE" id="PS51755"/>
    </source>
</evidence>
<keyword evidence="4" id="KW-0472">Membrane</keyword>
<dbReference type="InterPro" id="IPR016032">
    <property type="entry name" value="Sig_transdc_resp-reg_C-effctor"/>
</dbReference>
<evidence type="ECO:0000256" key="4">
    <source>
        <dbReference type="SAM" id="Phobius"/>
    </source>
</evidence>
<dbReference type="PANTHER" id="PTHR36842:SF2">
    <property type="entry name" value="SLR0505 PROTEIN"/>
    <property type="match status" value="1"/>
</dbReference>
<dbReference type="SUPFAM" id="SSF82171">
    <property type="entry name" value="DPP6 N-terminal domain-like"/>
    <property type="match status" value="1"/>
</dbReference>
<keyword evidence="7" id="KW-1185">Reference proteome</keyword>
<feature type="transmembrane region" description="Helical" evidence="4">
    <location>
        <begin position="143"/>
        <end position="162"/>
    </location>
</feature>
<evidence type="ECO:0000256" key="1">
    <source>
        <dbReference type="ARBA" id="ARBA00009820"/>
    </source>
</evidence>
<name>I1DTA7_9GAMM</name>
<reference evidence="6 7" key="1">
    <citation type="journal article" date="2012" name="J. Bacteriol.">
        <title>Genome Sequence of the Protease-Producing Bacterium Rheinheimera nanhaiensis E407-8T, Isolated from Deep-Sea Sediment of the South China Sea.</title>
        <authorList>
            <person name="Zhang X.-Y."/>
            <person name="Zhang Y.-J."/>
            <person name="Qin Q.-L."/>
            <person name="Xie B.-B."/>
            <person name="Chen X.-L."/>
            <person name="Zhou B.-C."/>
            <person name="Zhang Y.-Z."/>
        </authorList>
    </citation>
    <scope>NUCLEOTIDE SEQUENCE [LARGE SCALE GENOMIC DNA]</scope>
    <source>
        <strain evidence="6 7">E407-8</strain>
    </source>
</reference>
<dbReference type="OrthoDB" id="8430416at2"/>
<dbReference type="GO" id="GO:0003677">
    <property type="term" value="F:DNA binding"/>
    <property type="evidence" value="ECO:0007669"/>
    <property type="project" value="UniProtKB-UniRule"/>
</dbReference>
<dbReference type="Proteomes" id="UP000004374">
    <property type="component" value="Unassembled WGS sequence"/>
</dbReference>
<comment type="caution">
    <text evidence="6">The sequence shown here is derived from an EMBL/GenBank/DDBJ whole genome shotgun (WGS) entry which is preliminary data.</text>
</comment>
<keyword evidence="2 3" id="KW-0238">DNA-binding</keyword>
<dbReference type="InterPro" id="IPR036388">
    <property type="entry name" value="WH-like_DNA-bd_sf"/>
</dbReference>
<dbReference type="InterPro" id="IPR015943">
    <property type="entry name" value="WD40/YVTN_repeat-like_dom_sf"/>
</dbReference>
<protein>
    <recommendedName>
        <fullName evidence="5">OmpR/PhoB-type domain-containing protein</fullName>
    </recommendedName>
</protein>
<dbReference type="Pfam" id="PF07676">
    <property type="entry name" value="PD40"/>
    <property type="match status" value="1"/>
</dbReference>
<gene>
    <name evidence="6" type="ORF">RNAN_0248</name>
</gene>
<accession>I1DTA7</accession>
<comment type="similarity">
    <text evidence="1">Belongs to the TolB family.</text>
</comment>
<dbReference type="CDD" id="cd00383">
    <property type="entry name" value="trans_reg_C"/>
    <property type="match status" value="1"/>
</dbReference>
<feature type="domain" description="OmpR/PhoB-type" evidence="5">
    <location>
        <begin position="6"/>
        <end position="110"/>
    </location>
</feature>
<evidence type="ECO:0000256" key="3">
    <source>
        <dbReference type="PROSITE-ProRule" id="PRU01091"/>
    </source>
</evidence>
<dbReference type="PANTHER" id="PTHR36842">
    <property type="entry name" value="PROTEIN TOLB HOMOLOG"/>
    <property type="match status" value="1"/>
</dbReference>
<dbReference type="Gene3D" id="2.130.10.10">
    <property type="entry name" value="YVTN repeat-like/Quinoprotein amine dehydrogenase"/>
    <property type="match status" value="1"/>
</dbReference>
<dbReference type="STRING" id="562729.RNAN_0248"/>
<proteinExistence type="inferred from homology"/>
<dbReference type="InterPro" id="IPR001867">
    <property type="entry name" value="OmpR/PhoB-type_DNA-bd"/>
</dbReference>
<evidence type="ECO:0000313" key="6">
    <source>
        <dbReference type="EMBL" id="GAB57285.1"/>
    </source>
</evidence>
<dbReference type="Pfam" id="PF00486">
    <property type="entry name" value="Trans_reg_C"/>
    <property type="match status" value="1"/>
</dbReference>
<dbReference type="PROSITE" id="PS51755">
    <property type="entry name" value="OMPR_PHOB"/>
    <property type="match status" value="1"/>
</dbReference>
<evidence type="ECO:0000313" key="7">
    <source>
        <dbReference type="Proteomes" id="UP000004374"/>
    </source>
</evidence>
<dbReference type="EMBL" id="BAFK01000001">
    <property type="protein sequence ID" value="GAB57285.1"/>
    <property type="molecule type" value="Genomic_DNA"/>
</dbReference>
<evidence type="ECO:0000256" key="2">
    <source>
        <dbReference type="ARBA" id="ARBA00023125"/>
    </source>
</evidence>
<dbReference type="RefSeq" id="WP_008217917.1">
    <property type="nucleotide sequence ID" value="NZ_BAFK01000001.1"/>
</dbReference>
<dbReference type="SUPFAM" id="SSF46894">
    <property type="entry name" value="C-terminal effector domain of the bipartite response regulators"/>
    <property type="match status" value="1"/>
</dbReference>